<accession>A0A917QZK5</accession>
<evidence type="ECO:0000256" key="1">
    <source>
        <dbReference type="SAM" id="MobiDB-lite"/>
    </source>
</evidence>
<protein>
    <submittedName>
        <fullName evidence="2">Uncharacterized protein</fullName>
    </submittedName>
</protein>
<evidence type="ECO:0000313" key="3">
    <source>
        <dbReference type="Proteomes" id="UP000645217"/>
    </source>
</evidence>
<evidence type="ECO:0000313" key="2">
    <source>
        <dbReference type="EMBL" id="GGK78850.1"/>
    </source>
</evidence>
<name>A0A917QZK5_9ACTN</name>
<comment type="caution">
    <text evidence="2">The sequence shown here is derived from an EMBL/GenBank/DDBJ whole genome shotgun (WGS) entry which is preliminary data.</text>
</comment>
<dbReference type="Proteomes" id="UP000645217">
    <property type="component" value="Unassembled WGS sequence"/>
</dbReference>
<dbReference type="EMBL" id="BMNT01000010">
    <property type="protein sequence ID" value="GGK78850.1"/>
    <property type="molecule type" value="Genomic_DNA"/>
</dbReference>
<feature type="compositionally biased region" description="Basic and acidic residues" evidence="1">
    <location>
        <begin position="20"/>
        <end position="31"/>
    </location>
</feature>
<organism evidence="2 3">
    <name type="scientific">Sphaerisporangium melleum</name>
    <dbReference type="NCBI Taxonomy" id="321316"/>
    <lineage>
        <taxon>Bacteria</taxon>
        <taxon>Bacillati</taxon>
        <taxon>Actinomycetota</taxon>
        <taxon>Actinomycetes</taxon>
        <taxon>Streptosporangiales</taxon>
        <taxon>Streptosporangiaceae</taxon>
        <taxon>Sphaerisporangium</taxon>
    </lineage>
</organism>
<feature type="region of interest" description="Disordered" evidence="1">
    <location>
        <begin position="20"/>
        <end position="57"/>
    </location>
</feature>
<reference evidence="2" key="2">
    <citation type="submission" date="2020-09" db="EMBL/GenBank/DDBJ databases">
        <authorList>
            <person name="Sun Q."/>
            <person name="Ohkuma M."/>
        </authorList>
    </citation>
    <scope>NUCLEOTIDE SEQUENCE</scope>
    <source>
        <strain evidence="2">JCM 13064</strain>
    </source>
</reference>
<keyword evidence="3" id="KW-1185">Reference proteome</keyword>
<proteinExistence type="predicted"/>
<dbReference type="AlphaFoldDB" id="A0A917QZK5"/>
<reference evidence="2" key="1">
    <citation type="journal article" date="2014" name="Int. J. Syst. Evol. Microbiol.">
        <title>Complete genome sequence of Corynebacterium casei LMG S-19264T (=DSM 44701T), isolated from a smear-ripened cheese.</title>
        <authorList>
            <consortium name="US DOE Joint Genome Institute (JGI-PGF)"/>
            <person name="Walter F."/>
            <person name="Albersmeier A."/>
            <person name="Kalinowski J."/>
            <person name="Ruckert C."/>
        </authorList>
    </citation>
    <scope>NUCLEOTIDE SEQUENCE</scope>
    <source>
        <strain evidence="2">JCM 13064</strain>
    </source>
</reference>
<dbReference type="RefSeq" id="WP_189162858.1">
    <property type="nucleotide sequence ID" value="NZ_BMNT01000010.1"/>
</dbReference>
<sequence length="57" mass="6521">MAPELHYQLIQHRVAELHGEADERRRVREAASGRQTASGRDTSQHRLRAAFGKLRLS</sequence>
<gene>
    <name evidence="2" type="ORF">GCM10007964_21920</name>
</gene>